<evidence type="ECO:0000313" key="3">
    <source>
        <dbReference type="EMBL" id="KAF2675179.1"/>
    </source>
</evidence>
<reference evidence="3" key="1">
    <citation type="journal article" date="2020" name="Stud. Mycol.">
        <title>101 Dothideomycetes genomes: a test case for predicting lifestyles and emergence of pathogens.</title>
        <authorList>
            <person name="Haridas S."/>
            <person name="Albert R."/>
            <person name="Binder M."/>
            <person name="Bloem J."/>
            <person name="Labutti K."/>
            <person name="Salamov A."/>
            <person name="Andreopoulos B."/>
            <person name="Baker S."/>
            <person name="Barry K."/>
            <person name="Bills G."/>
            <person name="Bluhm B."/>
            <person name="Cannon C."/>
            <person name="Castanera R."/>
            <person name="Culley D."/>
            <person name="Daum C."/>
            <person name="Ezra D."/>
            <person name="Gonzalez J."/>
            <person name="Henrissat B."/>
            <person name="Kuo A."/>
            <person name="Liang C."/>
            <person name="Lipzen A."/>
            <person name="Lutzoni F."/>
            <person name="Magnuson J."/>
            <person name="Mondo S."/>
            <person name="Nolan M."/>
            <person name="Ohm R."/>
            <person name="Pangilinan J."/>
            <person name="Park H.-J."/>
            <person name="Ramirez L."/>
            <person name="Alfaro M."/>
            <person name="Sun H."/>
            <person name="Tritt A."/>
            <person name="Yoshinaga Y."/>
            <person name="Zwiers L.-H."/>
            <person name="Turgeon B."/>
            <person name="Goodwin S."/>
            <person name="Spatafora J."/>
            <person name="Crous P."/>
            <person name="Grigoriev I."/>
        </authorList>
    </citation>
    <scope>NUCLEOTIDE SEQUENCE</scope>
    <source>
        <strain evidence="3">CBS 115976</strain>
    </source>
</reference>
<gene>
    <name evidence="3" type="ORF">BT63DRAFT_462626</name>
</gene>
<protein>
    <submittedName>
        <fullName evidence="3">Uncharacterized protein</fullName>
    </submittedName>
</protein>
<dbReference type="EMBL" id="MU004230">
    <property type="protein sequence ID" value="KAF2675179.1"/>
    <property type="molecule type" value="Genomic_DNA"/>
</dbReference>
<feature type="compositionally biased region" description="Gly residues" evidence="1">
    <location>
        <begin position="162"/>
        <end position="180"/>
    </location>
</feature>
<dbReference type="OrthoDB" id="3906810at2759"/>
<feature type="region of interest" description="Disordered" evidence="1">
    <location>
        <begin position="150"/>
        <end position="180"/>
    </location>
</feature>
<keyword evidence="4" id="KW-1185">Reference proteome</keyword>
<evidence type="ECO:0000256" key="2">
    <source>
        <dbReference type="SAM" id="SignalP"/>
    </source>
</evidence>
<dbReference type="Proteomes" id="UP000799302">
    <property type="component" value="Unassembled WGS sequence"/>
</dbReference>
<keyword evidence="2" id="KW-0732">Signal</keyword>
<dbReference type="InterPro" id="IPR011692">
    <property type="entry name" value="Stress_up-reg_Nod19"/>
</dbReference>
<evidence type="ECO:0000313" key="4">
    <source>
        <dbReference type="Proteomes" id="UP000799302"/>
    </source>
</evidence>
<dbReference type="Pfam" id="PF07712">
    <property type="entry name" value="SURNod19"/>
    <property type="match status" value="1"/>
</dbReference>
<feature type="signal peptide" evidence="2">
    <location>
        <begin position="1"/>
        <end position="17"/>
    </location>
</feature>
<organism evidence="3 4">
    <name type="scientific">Microthyrium microscopicum</name>
    <dbReference type="NCBI Taxonomy" id="703497"/>
    <lineage>
        <taxon>Eukaryota</taxon>
        <taxon>Fungi</taxon>
        <taxon>Dikarya</taxon>
        <taxon>Ascomycota</taxon>
        <taxon>Pezizomycotina</taxon>
        <taxon>Dothideomycetes</taxon>
        <taxon>Dothideomycetes incertae sedis</taxon>
        <taxon>Microthyriales</taxon>
        <taxon>Microthyriaceae</taxon>
        <taxon>Microthyrium</taxon>
    </lineage>
</organism>
<accession>A0A6A6US75</accession>
<name>A0A6A6US75_9PEZI</name>
<sequence length="479" mass="49911">MRSSSVLAALAVQSALASPLNKRDPQHPASASGGSLDSMVHGATAFTPSVFSGNTTAILESLKAMFGGAASFVPSLFSDSKKAATSAMGSLAPADSPGTSGMLSMSSIMSAAAYLLPSQAGTVQTKEGKMRPGSKRAIIKYGPYELPAYKKPTGSKPEGGHAHGGASGDKGGMGGMDMGGPKSGTWEGLVSLLQTMTGNKPMDPNGLGFIKRLSSGVCKDCTVLAGKMNVISENGTVLGVADGVYVHHAVTMDVSKPVTQYITGCTGDPAAAFNPFIGAGVDDFTQYYTTKDAKFNSGFYVKDDTFLMQVELVNYKEVKQQVYLQMDMEYMPGKVGNDASQAVLSATKCGSLDLGFKPKAGEAGQIESQDFPVNVDGTVIASRGHMHDGGTSVNMLLNGKVVCTSKAIYGSTANGAGVDGKEWQTITKMEECEAPIPVKKGDTVKITATYDMKQHPARESNGEGQEVMGIMTYVFVPKA</sequence>
<feature type="chain" id="PRO_5025443344" evidence="2">
    <location>
        <begin position="18"/>
        <end position="479"/>
    </location>
</feature>
<dbReference type="AlphaFoldDB" id="A0A6A6US75"/>
<proteinExistence type="predicted"/>
<evidence type="ECO:0000256" key="1">
    <source>
        <dbReference type="SAM" id="MobiDB-lite"/>
    </source>
</evidence>